<evidence type="ECO:0000313" key="7">
    <source>
        <dbReference type="EMBL" id="RWX74159.1"/>
    </source>
</evidence>
<proteinExistence type="predicted"/>
<evidence type="ECO:0000256" key="3">
    <source>
        <dbReference type="ARBA" id="ARBA00023002"/>
    </source>
</evidence>
<dbReference type="SUPFAM" id="SSF51735">
    <property type="entry name" value="NAD(P)-binding Rossmann-fold domains"/>
    <property type="match status" value="1"/>
</dbReference>
<keyword evidence="3" id="KW-0560">Oxidoreductase</keyword>
<dbReference type="AlphaFoldDB" id="A0A3S3TTA4"/>
<reference evidence="7 8" key="1">
    <citation type="submission" date="2018-12" db="EMBL/GenBank/DDBJ databases">
        <title>The complete genome of the methanogenic archaea of the candidate phylum Verstraetearchaeota, obtained from the metagenome of underground thermal water.</title>
        <authorList>
            <person name="Kadnikov V.V."/>
            <person name="Mardanov A.V."/>
            <person name="Beletsky A.V."/>
            <person name="Karnachuk O.V."/>
            <person name="Ravin N.V."/>
        </authorList>
    </citation>
    <scope>NUCLEOTIDE SEQUENCE [LARGE SCALE GENOMIC DNA]</scope>
    <source>
        <strain evidence="7">Ch88</strain>
    </source>
</reference>
<protein>
    <recommendedName>
        <fullName evidence="2">precorrin-2 dehydrogenase</fullName>
        <ecNumber evidence="2">1.3.1.76</ecNumber>
    </recommendedName>
</protein>
<accession>A0A3S3TTA4</accession>
<dbReference type="EC" id="1.3.1.76" evidence="2"/>
<evidence type="ECO:0000256" key="1">
    <source>
        <dbReference type="ARBA" id="ARBA00005010"/>
    </source>
</evidence>
<dbReference type="Proteomes" id="UP000288215">
    <property type="component" value="Unassembled WGS sequence"/>
</dbReference>
<comment type="pathway">
    <text evidence="1">Porphyrin-containing compound metabolism; siroheme biosynthesis; sirohydrochlorin from precorrin-2: step 1/1.</text>
</comment>
<evidence type="ECO:0000256" key="6">
    <source>
        <dbReference type="ARBA" id="ARBA00047561"/>
    </source>
</evidence>
<comment type="catalytic activity">
    <reaction evidence="6">
        <text>precorrin-2 + NAD(+) = sirohydrochlorin + NADH + 2 H(+)</text>
        <dbReference type="Rhea" id="RHEA:15613"/>
        <dbReference type="ChEBI" id="CHEBI:15378"/>
        <dbReference type="ChEBI" id="CHEBI:57540"/>
        <dbReference type="ChEBI" id="CHEBI:57945"/>
        <dbReference type="ChEBI" id="CHEBI:58351"/>
        <dbReference type="ChEBI" id="CHEBI:58827"/>
        <dbReference type="EC" id="1.3.1.76"/>
    </reaction>
</comment>
<dbReference type="InterPro" id="IPR036291">
    <property type="entry name" value="NAD(P)-bd_dom_sf"/>
</dbReference>
<evidence type="ECO:0000256" key="5">
    <source>
        <dbReference type="ARBA" id="ARBA00023244"/>
    </source>
</evidence>
<evidence type="ECO:0000256" key="4">
    <source>
        <dbReference type="ARBA" id="ARBA00023027"/>
    </source>
</evidence>
<dbReference type="PANTHER" id="PTHR35330">
    <property type="entry name" value="SIROHEME BIOSYNTHESIS PROTEIN MET8"/>
    <property type="match status" value="1"/>
</dbReference>
<evidence type="ECO:0000313" key="8">
    <source>
        <dbReference type="Proteomes" id="UP000288215"/>
    </source>
</evidence>
<dbReference type="UniPathway" id="UPA00262">
    <property type="reaction ID" value="UER00222"/>
</dbReference>
<keyword evidence="4" id="KW-0520">NAD</keyword>
<dbReference type="InterPro" id="IPR028161">
    <property type="entry name" value="Met8-like"/>
</dbReference>
<dbReference type="Pfam" id="PF13241">
    <property type="entry name" value="NAD_binding_7"/>
    <property type="match status" value="1"/>
</dbReference>
<dbReference type="GO" id="GO:0043115">
    <property type="term" value="F:precorrin-2 dehydrogenase activity"/>
    <property type="evidence" value="ECO:0007669"/>
    <property type="project" value="UniProtKB-EC"/>
</dbReference>
<organism evidence="7 8">
    <name type="scientific">Methanosuratincola subterraneus</name>
    <dbReference type="NCBI Taxonomy" id="2593994"/>
    <lineage>
        <taxon>Archaea</taxon>
        <taxon>Thermoproteota</taxon>
        <taxon>Methanosuratincolia</taxon>
        <taxon>Candidatus Methanomethylicales</taxon>
        <taxon>Candidatus Methanomethylicaceae</taxon>
        <taxon>Candidatus Methanosuratincola (ex Vanwonterghem et al. 2016)</taxon>
    </lineage>
</organism>
<dbReference type="EMBL" id="RXGA01000001">
    <property type="protein sequence ID" value="RWX74159.1"/>
    <property type="molecule type" value="Genomic_DNA"/>
</dbReference>
<gene>
    <name evidence="7" type="ORF">Metus_0184</name>
</gene>
<keyword evidence="5" id="KW-0627">Porphyrin biosynthesis</keyword>
<dbReference type="GO" id="GO:0019354">
    <property type="term" value="P:siroheme biosynthetic process"/>
    <property type="evidence" value="ECO:0007669"/>
    <property type="project" value="UniProtKB-UniPathway"/>
</dbReference>
<dbReference type="GO" id="GO:0004325">
    <property type="term" value="F:ferrochelatase activity"/>
    <property type="evidence" value="ECO:0007669"/>
    <property type="project" value="InterPro"/>
</dbReference>
<dbReference type="Gene3D" id="3.40.50.720">
    <property type="entry name" value="NAD(P)-binding Rossmann-like Domain"/>
    <property type="match status" value="1"/>
</dbReference>
<comment type="caution">
    <text evidence="7">The sequence shown here is derived from an EMBL/GenBank/DDBJ whole genome shotgun (WGS) entry which is preliminary data.</text>
</comment>
<dbReference type="PANTHER" id="PTHR35330:SF1">
    <property type="entry name" value="SIROHEME BIOSYNTHESIS PROTEIN MET8"/>
    <property type="match status" value="1"/>
</dbReference>
<dbReference type="InterPro" id="IPR006367">
    <property type="entry name" value="Sirohaem_synthase_N"/>
</dbReference>
<sequence>MLFYVITEGLRALVVGSGKIGRRKIFKLIEGGAEVTVVTKEDPKLLNREKLKVVIGDGLEYAAENIDNFDLVVAATNDPAINSKISDLARKKGKLVNSVTSPEECSLIFPAVIDYGKFKLGITTGGRDPSLSKKVKKLLQKALREGDF</sequence>
<evidence type="ECO:0000256" key="2">
    <source>
        <dbReference type="ARBA" id="ARBA00012400"/>
    </source>
</evidence>
<dbReference type="SUPFAM" id="SSF75615">
    <property type="entry name" value="Siroheme synthase middle domains-like"/>
    <property type="match status" value="1"/>
</dbReference>
<name>A0A3S3TTA4_METS7</name>
<dbReference type="NCBIfam" id="TIGR01470">
    <property type="entry name" value="cysG_Nterm"/>
    <property type="match status" value="1"/>
</dbReference>